<reference evidence="11" key="1">
    <citation type="submission" date="2013-01" db="EMBL/GenBank/DDBJ databases">
        <title>Draft Genome Sequence of a Mulberry Tree, Morus notabilis C.K. Schneid.</title>
        <authorList>
            <person name="He N."/>
            <person name="Zhao S."/>
        </authorList>
    </citation>
    <scope>NUCLEOTIDE SEQUENCE</scope>
</reference>
<dbReference type="Proteomes" id="UP000030645">
    <property type="component" value="Unassembled WGS sequence"/>
</dbReference>
<dbReference type="InterPro" id="IPR013809">
    <property type="entry name" value="ENTH"/>
</dbReference>
<evidence type="ECO:0000256" key="8">
    <source>
        <dbReference type="ARBA" id="ARBA00023329"/>
    </source>
</evidence>
<dbReference type="GO" id="GO:0032050">
    <property type="term" value="F:clathrin heavy chain binding"/>
    <property type="evidence" value="ECO:0007669"/>
    <property type="project" value="TreeGrafter"/>
</dbReference>
<keyword evidence="5" id="KW-0333">Golgi apparatus</keyword>
<sequence length="366" mass="41824">MARKLQNLIGILKDKASLIKATLSIASRHASSTRVSVLRATTHDLSSPPPEHRISAVLGCEGSRRTSRACIEALMDRLNHTRSAVVALKCLVVAHNIVSRGSFILRDQLSVSPSSGGHNFLNLSTFRDESDTASWRLSSWVRWYAAIVEQNLMVSRALGYYFCSNIKTLGNFDITKDREEKVLALLSSELLSEIDALVGFVERTRDAPDSWYDLQKNDLVYKVARLVGEDYKLVQYELSLRIKEMGDRMKGASYDELTRILNALKRLEDCKERLLSMFLFRKRDSDFWDLIGQVKLKVVEIMVEKREDNLRLIRVGERQYYDQHEQSESISRFWNNPFVESEDEFFRLTSSTRGWSSVGLIMPVGG</sequence>
<accession>W9RWQ2</accession>
<dbReference type="KEGG" id="mnt:21408743"/>
<dbReference type="PROSITE" id="PS50942">
    <property type="entry name" value="ENTH"/>
    <property type="match status" value="1"/>
</dbReference>
<dbReference type="CDD" id="cd16987">
    <property type="entry name" value="ANTH_N_AP180_plant"/>
    <property type="match status" value="1"/>
</dbReference>
<evidence type="ECO:0000256" key="7">
    <source>
        <dbReference type="ARBA" id="ARBA00023176"/>
    </source>
</evidence>
<evidence type="ECO:0000313" key="11">
    <source>
        <dbReference type="Proteomes" id="UP000030645"/>
    </source>
</evidence>
<keyword evidence="11" id="KW-1185">Reference proteome</keyword>
<dbReference type="GO" id="GO:0048268">
    <property type="term" value="P:clathrin coat assembly"/>
    <property type="evidence" value="ECO:0007669"/>
    <property type="project" value="InterPro"/>
</dbReference>
<evidence type="ECO:0000256" key="5">
    <source>
        <dbReference type="ARBA" id="ARBA00023034"/>
    </source>
</evidence>
<dbReference type="GO" id="GO:0030136">
    <property type="term" value="C:clathrin-coated vesicle"/>
    <property type="evidence" value="ECO:0007669"/>
    <property type="project" value="UniProtKB-SubCell"/>
</dbReference>
<dbReference type="GO" id="GO:0005794">
    <property type="term" value="C:Golgi apparatus"/>
    <property type="evidence" value="ECO:0007669"/>
    <property type="project" value="UniProtKB-SubCell"/>
</dbReference>
<keyword evidence="7" id="KW-0168">Coated pit</keyword>
<dbReference type="FunFam" id="1.25.40.90:FF:000035">
    <property type="entry name" value="Putative clathrin assembly protein At4g40080"/>
    <property type="match status" value="1"/>
</dbReference>
<dbReference type="OrthoDB" id="44015at2759"/>
<comment type="subcellular location">
    <subcellularLocation>
        <location evidence="1">Cytoplasmic vesicle</location>
        <location evidence="1">Clathrin-coated vesicle</location>
    </subcellularLocation>
    <subcellularLocation>
        <location evidence="2">Golgi apparatus</location>
    </subcellularLocation>
    <subcellularLocation>
        <location evidence="3">Membrane</location>
        <location evidence="3">Clathrin-coated pit</location>
    </subcellularLocation>
</comment>
<dbReference type="PANTHER" id="PTHR22951">
    <property type="entry name" value="CLATHRIN ASSEMBLY PROTEIN"/>
    <property type="match status" value="1"/>
</dbReference>
<evidence type="ECO:0000256" key="2">
    <source>
        <dbReference type="ARBA" id="ARBA00004555"/>
    </source>
</evidence>
<dbReference type="eggNOG" id="KOG0251">
    <property type="taxonomic scope" value="Eukaryota"/>
</dbReference>
<keyword evidence="4" id="KW-0254">Endocytosis</keyword>
<dbReference type="GO" id="GO:0005545">
    <property type="term" value="F:1-phosphatidylinositol binding"/>
    <property type="evidence" value="ECO:0007669"/>
    <property type="project" value="TreeGrafter"/>
</dbReference>
<name>W9RWQ2_9ROSA</name>
<evidence type="ECO:0000313" key="10">
    <source>
        <dbReference type="EMBL" id="EXB75598.1"/>
    </source>
</evidence>
<dbReference type="SMART" id="SM00273">
    <property type="entry name" value="ENTH"/>
    <property type="match status" value="1"/>
</dbReference>
<evidence type="ECO:0000259" key="9">
    <source>
        <dbReference type="PROSITE" id="PS50942"/>
    </source>
</evidence>
<dbReference type="GO" id="GO:0072583">
    <property type="term" value="P:clathrin-dependent endocytosis"/>
    <property type="evidence" value="ECO:0007669"/>
    <property type="project" value="InterPro"/>
</dbReference>
<dbReference type="AlphaFoldDB" id="W9RWQ2"/>
<gene>
    <name evidence="10" type="ORF">L484_026074</name>
</gene>
<dbReference type="GO" id="GO:0005546">
    <property type="term" value="F:phosphatidylinositol-4,5-bisphosphate binding"/>
    <property type="evidence" value="ECO:0007669"/>
    <property type="project" value="TreeGrafter"/>
</dbReference>
<dbReference type="PANTHER" id="PTHR22951:SF24">
    <property type="entry name" value="ENTH DOMAIN-CONTAINING PROTEIN"/>
    <property type="match status" value="1"/>
</dbReference>
<dbReference type="GO" id="GO:0005905">
    <property type="term" value="C:clathrin-coated pit"/>
    <property type="evidence" value="ECO:0007669"/>
    <property type="project" value="UniProtKB-SubCell"/>
</dbReference>
<evidence type="ECO:0000256" key="1">
    <source>
        <dbReference type="ARBA" id="ARBA00004132"/>
    </source>
</evidence>
<dbReference type="GO" id="GO:0006900">
    <property type="term" value="P:vesicle budding from membrane"/>
    <property type="evidence" value="ECO:0007669"/>
    <property type="project" value="TreeGrafter"/>
</dbReference>
<dbReference type="InterPro" id="IPR008942">
    <property type="entry name" value="ENTH_VHS"/>
</dbReference>
<dbReference type="InterPro" id="IPR048050">
    <property type="entry name" value="ANTH_N_plant"/>
</dbReference>
<organism evidence="10 11">
    <name type="scientific">Morus notabilis</name>
    <dbReference type="NCBI Taxonomy" id="981085"/>
    <lineage>
        <taxon>Eukaryota</taxon>
        <taxon>Viridiplantae</taxon>
        <taxon>Streptophyta</taxon>
        <taxon>Embryophyta</taxon>
        <taxon>Tracheophyta</taxon>
        <taxon>Spermatophyta</taxon>
        <taxon>Magnoliopsida</taxon>
        <taxon>eudicotyledons</taxon>
        <taxon>Gunneridae</taxon>
        <taxon>Pentapetalae</taxon>
        <taxon>rosids</taxon>
        <taxon>fabids</taxon>
        <taxon>Rosales</taxon>
        <taxon>Moraceae</taxon>
        <taxon>Moreae</taxon>
        <taxon>Morus</taxon>
    </lineage>
</organism>
<dbReference type="GO" id="GO:0000149">
    <property type="term" value="F:SNARE binding"/>
    <property type="evidence" value="ECO:0007669"/>
    <property type="project" value="TreeGrafter"/>
</dbReference>
<keyword evidence="8" id="KW-0968">Cytoplasmic vesicle</keyword>
<dbReference type="STRING" id="981085.W9RWQ2"/>
<evidence type="ECO:0000256" key="3">
    <source>
        <dbReference type="ARBA" id="ARBA00004600"/>
    </source>
</evidence>
<dbReference type="Gene3D" id="1.25.40.90">
    <property type="match status" value="1"/>
</dbReference>
<dbReference type="InterPro" id="IPR045192">
    <property type="entry name" value="AP180-like"/>
</dbReference>
<keyword evidence="6" id="KW-0472">Membrane</keyword>
<dbReference type="SUPFAM" id="SSF48464">
    <property type="entry name" value="ENTH/VHS domain"/>
    <property type="match status" value="1"/>
</dbReference>
<dbReference type="Pfam" id="PF07651">
    <property type="entry name" value="ANTH"/>
    <property type="match status" value="1"/>
</dbReference>
<evidence type="ECO:0000256" key="6">
    <source>
        <dbReference type="ARBA" id="ARBA00023136"/>
    </source>
</evidence>
<dbReference type="EMBL" id="KE344683">
    <property type="protein sequence ID" value="EXB75598.1"/>
    <property type="molecule type" value="Genomic_DNA"/>
</dbReference>
<dbReference type="InterPro" id="IPR011417">
    <property type="entry name" value="ANTH_dom"/>
</dbReference>
<evidence type="ECO:0000256" key="4">
    <source>
        <dbReference type="ARBA" id="ARBA00022583"/>
    </source>
</evidence>
<proteinExistence type="predicted"/>
<feature type="domain" description="ENTH" evidence="9">
    <location>
        <begin position="25"/>
        <end position="162"/>
    </location>
</feature>
<protein>
    <submittedName>
        <fullName evidence="10">Putative clathrin assembly protein</fullName>
    </submittedName>
</protein>